<geneLocation type="plasmid" evidence="3 5">
    <name>unnamed2</name>
</geneLocation>
<evidence type="ECO:0000259" key="1">
    <source>
        <dbReference type="Pfam" id="PF06114"/>
    </source>
</evidence>
<dbReference type="Pfam" id="PF06114">
    <property type="entry name" value="Peptidase_M78"/>
    <property type="match status" value="2"/>
</dbReference>
<dbReference type="RefSeq" id="WP_341472227.1">
    <property type="nucleotide sequence ID" value="NZ_CP128402.1"/>
</dbReference>
<evidence type="ECO:0000313" key="2">
    <source>
        <dbReference type="EMBL" id="NWJ47045.1"/>
    </source>
</evidence>
<protein>
    <submittedName>
        <fullName evidence="2">ImmA/IrrE family metallo-endopeptidase</fullName>
    </submittedName>
</protein>
<reference evidence="2 4" key="1">
    <citation type="submission" date="2020-06" db="EMBL/GenBank/DDBJ databases">
        <title>Anoxygenic phototrophic Chloroflexota member uses a Type I reaction center.</title>
        <authorList>
            <person name="Tsuji J.M."/>
            <person name="Shaw N.A."/>
            <person name="Nagashima S."/>
            <person name="Venkiteswaran J."/>
            <person name="Schiff S.L."/>
            <person name="Hanada S."/>
            <person name="Tank M."/>
            <person name="Neufeld J.D."/>
        </authorList>
    </citation>
    <scope>NUCLEOTIDE SEQUENCE [LARGE SCALE GENOMIC DNA]</scope>
    <source>
        <strain evidence="2">L227-S17</strain>
    </source>
</reference>
<accession>A0A8T7M4L7</accession>
<dbReference type="AlphaFoldDB" id="A0A8T7M4L7"/>
<evidence type="ECO:0000313" key="5">
    <source>
        <dbReference type="Proteomes" id="UP001431572"/>
    </source>
</evidence>
<dbReference type="Proteomes" id="UP000521676">
    <property type="component" value="Unassembled WGS sequence"/>
</dbReference>
<keyword evidence="3" id="KW-0614">Plasmid</keyword>
<dbReference type="EMBL" id="JACATZ010000002">
    <property type="protein sequence ID" value="NWJ47045.1"/>
    <property type="molecule type" value="Genomic_DNA"/>
</dbReference>
<dbReference type="PANTHER" id="PTHR43236">
    <property type="entry name" value="ANTITOXIN HIGA1"/>
    <property type="match status" value="1"/>
</dbReference>
<evidence type="ECO:0000313" key="3">
    <source>
        <dbReference type="EMBL" id="WJW70358.1"/>
    </source>
</evidence>
<evidence type="ECO:0000313" key="4">
    <source>
        <dbReference type="Proteomes" id="UP000521676"/>
    </source>
</evidence>
<dbReference type="PANTHER" id="PTHR43236:SF1">
    <property type="entry name" value="BLL7220 PROTEIN"/>
    <property type="match status" value="1"/>
</dbReference>
<dbReference type="InterPro" id="IPR052345">
    <property type="entry name" value="Rad_response_metalloprotease"/>
</dbReference>
<keyword evidence="5" id="KW-1185">Reference proteome</keyword>
<organism evidence="2 4">
    <name type="scientific">Candidatus Chlorohelix allophototropha</name>
    <dbReference type="NCBI Taxonomy" id="3003348"/>
    <lineage>
        <taxon>Bacteria</taxon>
        <taxon>Bacillati</taxon>
        <taxon>Chloroflexota</taxon>
        <taxon>Chloroflexia</taxon>
        <taxon>Candidatus Chloroheliales</taxon>
        <taxon>Candidatus Chloroheliaceae</taxon>
        <taxon>Candidatus Chlorohelix</taxon>
    </lineage>
</organism>
<name>A0A8T7M4L7_9CHLR</name>
<gene>
    <name evidence="2" type="ORF">HXX08_14385</name>
    <name evidence="3" type="ORF">OZ401_004931</name>
</gene>
<dbReference type="Gene3D" id="1.10.10.2910">
    <property type="match status" value="1"/>
</dbReference>
<sequence length="244" mass="27029">MLETNLDTASIRQVIANLYKGAGINFPTSTRPITSLGGLTGSLSLIWHEVPKLTSRSASEILLQQGGLLNPLTEVNDEKLAGFMYANASCGAIFVEQGDRLTRRRFSAAHELGHYLLHFIPLLEAAKETGEEELPELIDGLPITSEEAEPGTEFQEGIALPTVTSGISAKLPTYEQMEHEANEFAAEILMPEALIRELFQNYSGRFQGRYLVRRLAADLLVSLSAMQWRLRKLGYLPPTTVQWN</sequence>
<reference evidence="3" key="2">
    <citation type="journal article" date="2024" name="Nature">
        <title>Anoxygenic phototroph of the Chloroflexota uses a type I reaction centre.</title>
        <authorList>
            <person name="Tsuji J.M."/>
            <person name="Shaw N.A."/>
            <person name="Nagashima S."/>
            <person name="Venkiteswaran J.J."/>
            <person name="Schiff S.L."/>
            <person name="Watanabe T."/>
            <person name="Fukui M."/>
            <person name="Hanada S."/>
            <person name="Tank M."/>
            <person name="Neufeld J.D."/>
        </authorList>
    </citation>
    <scope>NUCLEOTIDE SEQUENCE</scope>
    <source>
        <strain evidence="3">L227-S17</strain>
        <plasmid evidence="3 5">unnamed2</plasmid>
    </source>
</reference>
<dbReference type="Proteomes" id="UP001431572">
    <property type="component" value="Plasmid unnamed2"/>
</dbReference>
<dbReference type="EMBL" id="CP128402">
    <property type="protein sequence ID" value="WJW70358.1"/>
    <property type="molecule type" value="Genomic_DNA"/>
</dbReference>
<feature type="domain" description="IrrE N-terminal-like" evidence="1">
    <location>
        <begin position="78"/>
        <end position="118"/>
    </location>
</feature>
<proteinExistence type="predicted"/>
<dbReference type="InterPro" id="IPR010359">
    <property type="entry name" value="IrrE_HExxH"/>
</dbReference>
<feature type="domain" description="IrrE N-terminal-like" evidence="1">
    <location>
        <begin position="170"/>
        <end position="230"/>
    </location>
</feature>